<dbReference type="AlphaFoldDB" id="A0A2N5U432"/>
<accession>A0A2N5U432</accession>
<comment type="caution">
    <text evidence="1">The sequence shown here is derived from an EMBL/GenBank/DDBJ whole genome shotgun (WGS) entry which is preliminary data.</text>
</comment>
<name>A0A2N5U432_9BASI</name>
<evidence type="ECO:0000313" key="1">
    <source>
        <dbReference type="EMBL" id="PLW32504.1"/>
    </source>
</evidence>
<reference evidence="1 2" key="1">
    <citation type="submission" date="2017-11" db="EMBL/GenBank/DDBJ databases">
        <title>De novo assembly and phasing of dikaryotic genomes from two isolates of Puccinia coronata f. sp. avenae, the causal agent of oat crown rust.</title>
        <authorList>
            <person name="Miller M.E."/>
            <person name="Zhang Y."/>
            <person name="Omidvar V."/>
            <person name="Sperschneider J."/>
            <person name="Schwessinger B."/>
            <person name="Raley C."/>
            <person name="Palmer J.M."/>
            <person name="Garnica D."/>
            <person name="Upadhyaya N."/>
            <person name="Rathjen J."/>
            <person name="Taylor J.M."/>
            <person name="Park R.F."/>
            <person name="Dodds P.N."/>
            <person name="Hirsch C.D."/>
            <person name="Kianian S.F."/>
            <person name="Figueroa M."/>
        </authorList>
    </citation>
    <scope>NUCLEOTIDE SEQUENCE [LARGE SCALE GENOMIC DNA]</scope>
    <source>
        <strain evidence="1">12SD80</strain>
    </source>
</reference>
<proteinExistence type="predicted"/>
<evidence type="ECO:0000313" key="2">
    <source>
        <dbReference type="Proteomes" id="UP000235392"/>
    </source>
</evidence>
<gene>
    <name evidence="1" type="ORF">PCASD_14639</name>
</gene>
<dbReference type="EMBL" id="PGCI01000241">
    <property type="protein sequence ID" value="PLW32504.1"/>
    <property type="molecule type" value="Genomic_DNA"/>
</dbReference>
<organism evidence="1 2">
    <name type="scientific">Puccinia coronata f. sp. avenae</name>
    <dbReference type="NCBI Taxonomy" id="200324"/>
    <lineage>
        <taxon>Eukaryota</taxon>
        <taxon>Fungi</taxon>
        <taxon>Dikarya</taxon>
        <taxon>Basidiomycota</taxon>
        <taxon>Pucciniomycotina</taxon>
        <taxon>Pucciniomycetes</taxon>
        <taxon>Pucciniales</taxon>
        <taxon>Pucciniaceae</taxon>
        <taxon>Puccinia</taxon>
    </lineage>
</organism>
<sequence length="138" mass="15242">MPLLLYIRTGEEPPGKLGPVQLVGRASRQAGYCPASLGEPPDQLAQHQLIRRAPNQLKLHQLIRRASQSAGTTSARRESLPTSWQCITAREPPDQLAMYQLGERASRSRWPSSTELNTSLATLSHRVEHLAGQAWPTS</sequence>
<protein>
    <submittedName>
        <fullName evidence="1">Uncharacterized protein</fullName>
    </submittedName>
</protein>
<dbReference type="Proteomes" id="UP000235392">
    <property type="component" value="Unassembled WGS sequence"/>
</dbReference>